<proteinExistence type="predicted"/>
<evidence type="ECO:0000256" key="1">
    <source>
        <dbReference type="SAM" id="MobiDB-lite"/>
    </source>
</evidence>
<name>A0A1Y1ZTV2_9FUNG</name>
<dbReference type="Proteomes" id="UP000193920">
    <property type="component" value="Unassembled WGS sequence"/>
</dbReference>
<keyword evidence="3" id="KW-1185">Reference proteome</keyword>
<comment type="caution">
    <text evidence="2">The sequence shown here is derived from an EMBL/GenBank/DDBJ whole genome shotgun (WGS) entry which is preliminary data.</text>
</comment>
<feature type="compositionally biased region" description="Basic and acidic residues" evidence="1">
    <location>
        <begin position="188"/>
        <end position="202"/>
    </location>
</feature>
<dbReference type="SUPFAM" id="SSF48403">
    <property type="entry name" value="Ankyrin repeat"/>
    <property type="match status" value="1"/>
</dbReference>
<dbReference type="Gene3D" id="1.25.40.20">
    <property type="entry name" value="Ankyrin repeat-containing domain"/>
    <property type="match status" value="1"/>
</dbReference>
<reference evidence="2 3" key="1">
    <citation type="submission" date="2016-08" db="EMBL/GenBank/DDBJ databases">
        <title>A Parts List for Fungal Cellulosomes Revealed by Comparative Genomics.</title>
        <authorList>
            <consortium name="DOE Joint Genome Institute"/>
            <person name="Haitjema C.H."/>
            <person name="Gilmore S.P."/>
            <person name="Henske J.K."/>
            <person name="Solomon K.V."/>
            <person name="De Groot R."/>
            <person name="Kuo A."/>
            <person name="Mondo S.J."/>
            <person name="Salamov A.A."/>
            <person name="Labutti K."/>
            <person name="Zhao Z."/>
            <person name="Chiniquy J."/>
            <person name="Barry K."/>
            <person name="Brewer H.M."/>
            <person name="Purvine S.O."/>
            <person name="Wright A.T."/>
            <person name="Boxma B."/>
            <person name="Van Alen T."/>
            <person name="Hackstein J.H."/>
            <person name="Baker S.E."/>
            <person name="Grigoriev I.V."/>
            <person name="O'Malley M.A."/>
        </authorList>
    </citation>
    <scope>NUCLEOTIDE SEQUENCE [LARGE SCALE GENOMIC DNA]</scope>
    <source>
        <strain evidence="2 3">G1</strain>
    </source>
</reference>
<organism evidence="2 3">
    <name type="scientific">Neocallimastix californiae</name>
    <dbReference type="NCBI Taxonomy" id="1754190"/>
    <lineage>
        <taxon>Eukaryota</taxon>
        <taxon>Fungi</taxon>
        <taxon>Fungi incertae sedis</taxon>
        <taxon>Chytridiomycota</taxon>
        <taxon>Chytridiomycota incertae sedis</taxon>
        <taxon>Neocallimastigomycetes</taxon>
        <taxon>Neocallimastigales</taxon>
        <taxon>Neocallimastigaceae</taxon>
        <taxon>Neocallimastix</taxon>
    </lineage>
</organism>
<evidence type="ECO:0000313" key="3">
    <source>
        <dbReference type="Proteomes" id="UP000193920"/>
    </source>
</evidence>
<feature type="region of interest" description="Disordered" evidence="1">
    <location>
        <begin position="180"/>
        <end position="202"/>
    </location>
</feature>
<dbReference type="InterPro" id="IPR036770">
    <property type="entry name" value="Ankyrin_rpt-contain_sf"/>
</dbReference>
<evidence type="ECO:0000313" key="2">
    <source>
        <dbReference type="EMBL" id="ORY13654.1"/>
    </source>
</evidence>
<protein>
    <recommendedName>
        <fullName evidence="4">Ankyrin</fullName>
    </recommendedName>
</protein>
<evidence type="ECO:0008006" key="4">
    <source>
        <dbReference type="Google" id="ProtNLM"/>
    </source>
</evidence>
<sequence>MDNDINELKNYIEKKDYNSLEEFLSIFMIPLKKIHNEQFDILCYSIENECSDVIIKNIYKWCNIKEVDYLYFINNKFISPLLYSFIYKKYEIIEFLIKKGANINKKYNNMSLVKYLINNGFFNKDIITILVKNKYKFSRDDFNIIFLNDFYLIMLTFEQITIYNKNIEYEYNNKNNKETNKRKRKLIKKNEKGKEIEKQKEKDTKENFKQEINIPFMWYISLFKERKFKKILYLFKYETSNQRFNGINFFDNQFKYLNKKEINDIQFHFLFKIITKRIEIPKFHNTNNEDFKEEIQLKNKFKQILIKKKELYKKILKNNDSQEIDKFKNNNKFFLKFIQKKP</sequence>
<dbReference type="EMBL" id="MCOG01000358">
    <property type="protein sequence ID" value="ORY13654.1"/>
    <property type="molecule type" value="Genomic_DNA"/>
</dbReference>
<accession>A0A1Y1ZTV2</accession>
<gene>
    <name evidence="2" type="ORF">LY90DRAFT_518155</name>
</gene>
<dbReference type="AlphaFoldDB" id="A0A1Y1ZTV2"/>